<dbReference type="AlphaFoldDB" id="A0A0L0W6R8"/>
<gene>
    <name evidence="3" type="primary">cwlC2</name>
    <name evidence="3" type="ORF">CLPU_22c00340</name>
</gene>
<dbReference type="PANTHER" id="PTHR30404">
    <property type="entry name" value="N-ACETYLMURAMOYL-L-ALANINE AMIDASE"/>
    <property type="match status" value="1"/>
</dbReference>
<keyword evidence="1 3" id="KW-0378">Hydrolase</keyword>
<dbReference type="SUPFAM" id="SSF53187">
    <property type="entry name" value="Zn-dependent exopeptidases"/>
    <property type="match status" value="1"/>
</dbReference>
<dbReference type="InterPro" id="IPR050695">
    <property type="entry name" value="N-acetylmuramoyl_amidase_3"/>
</dbReference>
<comment type="caution">
    <text evidence="3">The sequence shown here is derived from an EMBL/GenBank/DDBJ whole genome shotgun (WGS) entry which is preliminary data.</text>
</comment>
<sequence length="231" mass="25082">MAKVFLDPGHGGKDPGAVGQGLQEKDIALSVTLKVGQILKNHGVDVYYSRTTDKYVELSDRARMANNLNTDIFISIHCNSFNGSAKGVETYSYPGSTTGAKLAGSIQNSIIADKVYTLNRGTKTANFAVLRQTTMVATLVETAFIDNVEDANILRNRQNDLAIAISKGILGYLGIKYNGGNKVSEHWGAVIKRELESHGVVIHEERFNDNITRAESMALALQVIKAIKGIK</sequence>
<evidence type="ECO:0000256" key="1">
    <source>
        <dbReference type="ARBA" id="ARBA00022801"/>
    </source>
</evidence>
<dbReference type="Gene3D" id="3.40.630.40">
    <property type="entry name" value="Zn-dependent exopeptidases"/>
    <property type="match status" value="1"/>
</dbReference>
<evidence type="ECO:0000259" key="2">
    <source>
        <dbReference type="SMART" id="SM00646"/>
    </source>
</evidence>
<dbReference type="EC" id="3.5.1.28" evidence="3"/>
<reference evidence="4" key="1">
    <citation type="submission" date="2015-07" db="EMBL/GenBank/DDBJ databases">
        <title>Draft genome sequence of the purine-degrading Gottschalkia purinilyticum DSM 1384 (formerly Clostridium purinilyticum).</title>
        <authorList>
            <person name="Poehlein A."/>
            <person name="Schiel-Bengelsdorf B."/>
            <person name="Bengelsdorf F.R."/>
            <person name="Daniel R."/>
            <person name="Duerre P."/>
        </authorList>
    </citation>
    <scope>NUCLEOTIDE SEQUENCE [LARGE SCALE GENOMIC DNA]</scope>
    <source>
        <strain evidence="4">DSM 1384</strain>
    </source>
</reference>
<dbReference type="OrthoDB" id="9806267at2"/>
<dbReference type="RefSeq" id="WP_050378770.1">
    <property type="nucleotide sequence ID" value="NZ_LGSS01000022.1"/>
</dbReference>
<dbReference type="GO" id="GO:0009253">
    <property type="term" value="P:peptidoglycan catabolic process"/>
    <property type="evidence" value="ECO:0007669"/>
    <property type="project" value="InterPro"/>
</dbReference>
<proteinExistence type="predicted"/>
<dbReference type="CDD" id="cd02696">
    <property type="entry name" value="MurNAc-LAA"/>
    <property type="match status" value="1"/>
</dbReference>
<keyword evidence="4" id="KW-1185">Reference proteome</keyword>
<evidence type="ECO:0000313" key="4">
    <source>
        <dbReference type="Proteomes" id="UP000037267"/>
    </source>
</evidence>
<dbReference type="Pfam" id="PF01520">
    <property type="entry name" value="Amidase_3"/>
    <property type="match status" value="1"/>
</dbReference>
<dbReference type="PATRIC" id="fig|1503.3.peg.1378"/>
<dbReference type="Proteomes" id="UP000037267">
    <property type="component" value="Unassembled WGS sequence"/>
</dbReference>
<dbReference type="PANTHER" id="PTHR30404:SF0">
    <property type="entry name" value="N-ACETYLMURAMOYL-L-ALANINE AMIDASE AMIC"/>
    <property type="match status" value="1"/>
</dbReference>
<name>A0A0L0W6R8_GOTPU</name>
<feature type="domain" description="MurNAc-LAA" evidence="2">
    <location>
        <begin position="62"/>
        <end position="170"/>
    </location>
</feature>
<organism evidence="3 4">
    <name type="scientific">Gottschalkia purinilytica</name>
    <name type="common">Clostridium purinilyticum</name>
    <dbReference type="NCBI Taxonomy" id="1503"/>
    <lineage>
        <taxon>Bacteria</taxon>
        <taxon>Bacillati</taxon>
        <taxon>Bacillota</taxon>
        <taxon>Tissierellia</taxon>
        <taxon>Tissierellales</taxon>
        <taxon>Gottschalkiaceae</taxon>
        <taxon>Gottschalkia</taxon>
    </lineage>
</organism>
<dbReference type="STRING" id="1503.CLPU_22c00340"/>
<dbReference type="InterPro" id="IPR002508">
    <property type="entry name" value="MurNAc-LAA_cat"/>
</dbReference>
<dbReference type="SMART" id="SM00646">
    <property type="entry name" value="Ami_3"/>
    <property type="match status" value="1"/>
</dbReference>
<accession>A0A0L0W6R8</accession>
<evidence type="ECO:0000313" key="3">
    <source>
        <dbReference type="EMBL" id="KNF07182.1"/>
    </source>
</evidence>
<dbReference type="EMBL" id="LGSS01000022">
    <property type="protein sequence ID" value="KNF07182.1"/>
    <property type="molecule type" value="Genomic_DNA"/>
</dbReference>
<protein>
    <submittedName>
        <fullName evidence="3">Sporulation-specific N-acetylmuramoyl-L-alanine amidase CwlC</fullName>
        <ecNumber evidence="3">3.5.1.28</ecNumber>
    </submittedName>
</protein>
<dbReference type="GO" id="GO:0030288">
    <property type="term" value="C:outer membrane-bounded periplasmic space"/>
    <property type="evidence" value="ECO:0007669"/>
    <property type="project" value="TreeGrafter"/>
</dbReference>
<dbReference type="GO" id="GO:0008745">
    <property type="term" value="F:N-acetylmuramoyl-L-alanine amidase activity"/>
    <property type="evidence" value="ECO:0007669"/>
    <property type="project" value="UniProtKB-EC"/>
</dbReference>